<keyword evidence="1" id="KW-0433">Leucine-rich repeat</keyword>
<evidence type="ECO:0000256" key="5">
    <source>
        <dbReference type="SAM" id="MobiDB-lite"/>
    </source>
</evidence>
<dbReference type="PANTHER" id="PTHR47189">
    <property type="entry name" value="MHC CLASS II TRANSACTIVATOR"/>
    <property type="match status" value="1"/>
</dbReference>
<sequence>MEEVEAETDVPAETDVLAVVAEVRSELVEVLYSNPDERLQHLYHLAGPEALERIQSVADRNERISNLVDHFSAEPSACTLFVQMACMECELPLHLETRLLSVAGDPRANHDEETPGHPDPELINHQLDEEVLQRPAKRQRIDMESYITAVKNTLLQKFEQVTQGVARAVQLDKARVSLQHRTPSKQRDRAERAPLPQEGEEGGVEDVVTVESLLSSLSQSRLTVLLGPAGSGKTVLMHCAGQRWAHGELPNFHLLFLLEFRQLNLVTRELSLRELLFLFFPLPDDHNHAHGHAYTEEEEGGEAVLAFMLENPEKVCVIFDGYDEFRSKFTPWKPDTIWDPRHPLSVLELFSGLCSGRILLGCSVLVTCRPRNTVDLPDSDVMGVLLGFDRQQVKEYAEEYFRGTGHGEGPIHYLLANRHILTMCYVPSLCHLCCVCLDHLFSHGPHPPLQLPDTVTQVYLQILTTFLSRVPEGGAAGRALGEGRAPPPLQRYRAVLRRLCQLAMQGLDDSSIVFCAQDVPSDLLDFATKAGLLSQFELTREDGSRGMGCAFIHLAMQEFLGALHLMTSEGVDEPQLRRKLNLKTRWATRTDPKTVFADTLHLYVCGLTAPACMPHLAQLVGGGREQVQKRQGVVLKILSSFASSTHLTGPKLVELCRCAHETQDVPLAGVVGARPSFELRNIHLTPVDMDALDFVISAAGRRIGLDIAGCSMAMECLQALPSCIDYLIFRSRKYGDAFAGVLSGILPRLPTLRRFELVCGSLKEAGAAKLASALESCPEIAELNLSDNNLRDGGLRKVLEVLPRLTSLCSVSLGKNGCSLKGVLTLLEKMAVCPSIRAVQIDCQKRMSKIEVSFFKRSESLSAQEGGTPITGRTVSLWNCYLTVENMNTLCQILARCPDLSVIDLSGGRWADNGLQVLVDSLRTLTVSKEIVLNRSTVSLDGLLVLTRSLTVSPCMYAVDARLQESMQVSVLFSPEAQRHTPGMSTAKRIPKRLRLVACGLRPANLSRLCDTLRDCPTLELLDVSGNALGNKGLKQLLDFLPWLSAIREIDVSRNAVTMEGVLLLAGTLCTCRSLHEVEVSLGDKKTLVMKFHSIGRRQSEESQEVTSPVENGLHLNKKFSLTHSDVQPSSIDKLCGKLAQCPGMLELNLSHSSLGDVSIKRLLKHLPGLTALQLLDVSHVQMSTEGALLLVRSLIDCQRVKAVELRPQGEAFIKFHQIKAEQVTCKLTQYQLTCGNVEKLSEILQQCSRISDLDLSGNLLRDEGVQCFMEFLPELQISSSVKLHDNRLTLTGVLCLVNSITVCKRVVAVEVSLGMEEKYLIRFIQDEDNGKALSLRECYLRTVHLQKLSDILQNCPRLVRLELCCNTLQNEGLQILQRSLARLPSLQILGIRKNGLRAQVIEDLLKELGCPTNQLEIRVEEPWIREEAAVQLVSRCLELNSNIRKIRANKSTVSITLDKDASRDYSMMATSTLSLVKSIGLVDCALRGQHLHFLHFIKQKCPLLQELDLSHNSISREGAEFLSSTLPALANLRRLRLESKQTSEVGVKILTQGLSQCHSLESLSLAHHVINDEGATALARTLPKLQHLRAIDLSCCSILTAAGSHDLVRGLGQCASLEDISLDSVKLDAEGIMYLATGLRSMASLRRLILNKITMTTGSSEQGGGAIMDLLQSLEGFQQMEEIELDEVRMGDCGVQELVRHLRSWQRLRRISLSENCMSDVGGEMLVEALGHCTALEEIILSSNSLVASATKLGLVLPMLTRLRVLHLVKIGTPELTGLAASLGHCVCVEEVSLAWNDCEDAVAVKLAQVLPQCQKLKSLDLECNKISSVGAEKLAKSLRSCPSVEVVRLWKNRVTNEVAERLQAEEPRLNFSST</sequence>
<dbReference type="GO" id="GO:0005524">
    <property type="term" value="F:ATP binding"/>
    <property type="evidence" value="ECO:0007669"/>
    <property type="project" value="UniProtKB-KW"/>
</dbReference>
<dbReference type="SUPFAM" id="SSF52540">
    <property type="entry name" value="P-loop containing nucleoside triphosphate hydrolases"/>
    <property type="match status" value="1"/>
</dbReference>
<dbReference type="GO" id="GO:0045348">
    <property type="term" value="P:positive regulation of MHC class II biosynthetic process"/>
    <property type="evidence" value="ECO:0007669"/>
    <property type="project" value="TreeGrafter"/>
</dbReference>
<evidence type="ECO:0000256" key="1">
    <source>
        <dbReference type="ARBA" id="ARBA00022614"/>
    </source>
</evidence>
<proteinExistence type="predicted"/>
<dbReference type="SMART" id="SM00367">
    <property type="entry name" value="LRR_CC"/>
    <property type="match status" value="11"/>
</dbReference>
<organism evidence="7 8">
    <name type="scientific">Aldrovandia affinis</name>
    <dbReference type="NCBI Taxonomy" id="143900"/>
    <lineage>
        <taxon>Eukaryota</taxon>
        <taxon>Metazoa</taxon>
        <taxon>Chordata</taxon>
        <taxon>Craniata</taxon>
        <taxon>Vertebrata</taxon>
        <taxon>Euteleostomi</taxon>
        <taxon>Actinopterygii</taxon>
        <taxon>Neopterygii</taxon>
        <taxon>Teleostei</taxon>
        <taxon>Notacanthiformes</taxon>
        <taxon>Halosauridae</taxon>
        <taxon>Aldrovandia</taxon>
    </lineage>
</organism>
<dbReference type="PROSITE" id="PS50837">
    <property type="entry name" value="NACHT"/>
    <property type="match status" value="1"/>
</dbReference>
<dbReference type="Pfam" id="PF13516">
    <property type="entry name" value="LRR_6"/>
    <property type="match status" value="5"/>
</dbReference>
<evidence type="ECO:0000256" key="2">
    <source>
        <dbReference type="ARBA" id="ARBA00022737"/>
    </source>
</evidence>
<dbReference type="InterPro" id="IPR007111">
    <property type="entry name" value="NACHT_NTPase"/>
</dbReference>
<evidence type="ECO:0000256" key="3">
    <source>
        <dbReference type="ARBA" id="ARBA00022741"/>
    </source>
</evidence>
<dbReference type="GO" id="GO:0045345">
    <property type="term" value="P:positive regulation of MHC class I biosynthetic process"/>
    <property type="evidence" value="ECO:0007669"/>
    <property type="project" value="TreeGrafter"/>
</dbReference>
<protein>
    <recommendedName>
        <fullName evidence="6">NACHT domain-containing protein</fullName>
    </recommendedName>
</protein>
<evidence type="ECO:0000256" key="4">
    <source>
        <dbReference type="ARBA" id="ARBA00022840"/>
    </source>
</evidence>
<keyword evidence="4" id="KW-0067">ATP-binding</keyword>
<dbReference type="PANTHER" id="PTHR47189:SF1">
    <property type="entry name" value="MHC CLASS II TRANSACTIVATOR"/>
    <property type="match status" value="1"/>
</dbReference>
<feature type="region of interest" description="Disordered" evidence="5">
    <location>
        <begin position="176"/>
        <end position="204"/>
    </location>
</feature>
<keyword evidence="3" id="KW-0547">Nucleotide-binding</keyword>
<dbReference type="EMBL" id="JAINUG010000089">
    <property type="protein sequence ID" value="KAJ8398592.1"/>
    <property type="molecule type" value="Genomic_DNA"/>
</dbReference>
<dbReference type="Pfam" id="PF18461">
    <property type="entry name" value="Atypical_Card"/>
    <property type="match status" value="1"/>
</dbReference>
<dbReference type="GO" id="GO:0045944">
    <property type="term" value="P:positive regulation of transcription by RNA polymerase II"/>
    <property type="evidence" value="ECO:0007669"/>
    <property type="project" value="TreeGrafter"/>
</dbReference>
<feature type="domain" description="NACHT" evidence="6">
    <location>
        <begin position="221"/>
        <end position="370"/>
    </location>
</feature>
<dbReference type="SUPFAM" id="SSF52047">
    <property type="entry name" value="RNI-like"/>
    <property type="match status" value="3"/>
</dbReference>
<dbReference type="Gene3D" id="3.80.10.10">
    <property type="entry name" value="Ribonuclease Inhibitor"/>
    <property type="match status" value="7"/>
</dbReference>
<dbReference type="Gene3D" id="1.10.533.20">
    <property type="match status" value="1"/>
</dbReference>
<reference evidence="7" key="1">
    <citation type="journal article" date="2023" name="Science">
        <title>Genome structures resolve the early diversification of teleost fishes.</title>
        <authorList>
            <person name="Parey E."/>
            <person name="Louis A."/>
            <person name="Montfort J."/>
            <person name="Bouchez O."/>
            <person name="Roques C."/>
            <person name="Iampietro C."/>
            <person name="Lluch J."/>
            <person name="Castinel A."/>
            <person name="Donnadieu C."/>
            <person name="Desvignes T."/>
            <person name="Floi Bucao C."/>
            <person name="Jouanno E."/>
            <person name="Wen M."/>
            <person name="Mejri S."/>
            <person name="Dirks R."/>
            <person name="Jansen H."/>
            <person name="Henkel C."/>
            <person name="Chen W.J."/>
            <person name="Zahm M."/>
            <person name="Cabau C."/>
            <person name="Klopp C."/>
            <person name="Thompson A.W."/>
            <person name="Robinson-Rechavi M."/>
            <person name="Braasch I."/>
            <person name="Lecointre G."/>
            <person name="Bobe J."/>
            <person name="Postlethwait J.H."/>
            <person name="Berthelot C."/>
            <person name="Roest Crollius H."/>
            <person name="Guiguen Y."/>
        </authorList>
    </citation>
    <scope>NUCLEOTIDE SEQUENCE</scope>
    <source>
        <strain evidence="7">NC1722</strain>
    </source>
</reference>
<dbReference type="InterPro" id="IPR041210">
    <property type="entry name" value="NLRC5_atypical_Card"/>
</dbReference>
<dbReference type="InterPro" id="IPR001611">
    <property type="entry name" value="Leu-rich_rpt"/>
</dbReference>
<dbReference type="InterPro" id="IPR027417">
    <property type="entry name" value="P-loop_NTPase"/>
</dbReference>
<name>A0AAD7WIW8_9TELE</name>
<dbReference type="SMART" id="SM00368">
    <property type="entry name" value="LRR_RI"/>
    <property type="match status" value="18"/>
</dbReference>
<dbReference type="InterPro" id="IPR041267">
    <property type="entry name" value="NLRP_HD2"/>
</dbReference>
<dbReference type="PROSITE" id="PS51450">
    <property type="entry name" value="LRR"/>
    <property type="match status" value="1"/>
</dbReference>
<keyword evidence="2" id="KW-0677">Repeat</keyword>
<accession>A0AAD7WIW8</accession>
<evidence type="ECO:0000259" key="6">
    <source>
        <dbReference type="PROSITE" id="PS50837"/>
    </source>
</evidence>
<evidence type="ECO:0000313" key="7">
    <source>
        <dbReference type="EMBL" id="KAJ8398592.1"/>
    </source>
</evidence>
<gene>
    <name evidence="7" type="ORF">AAFF_G00421200</name>
</gene>
<dbReference type="Gene3D" id="3.40.50.300">
    <property type="entry name" value="P-loop containing nucleotide triphosphate hydrolases"/>
    <property type="match status" value="1"/>
</dbReference>
<dbReference type="Pfam" id="PF05729">
    <property type="entry name" value="NACHT"/>
    <property type="match status" value="1"/>
</dbReference>
<comment type="caution">
    <text evidence="7">The sequence shown here is derived from an EMBL/GenBank/DDBJ whole genome shotgun (WGS) entry which is preliminary data.</text>
</comment>
<dbReference type="InterPro" id="IPR006553">
    <property type="entry name" value="Leu-rich_rpt_Cys-con_subtyp"/>
</dbReference>
<dbReference type="Pfam" id="PF17776">
    <property type="entry name" value="NLRC4_HD2"/>
    <property type="match status" value="1"/>
</dbReference>
<evidence type="ECO:0000313" key="8">
    <source>
        <dbReference type="Proteomes" id="UP001221898"/>
    </source>
</evidence>
<dbReference type="InterPro" id="IPR032675">
    <property type="entry name" value="LRR_dom_sf"/>
</dbReference>
<dbReference type="Proteomes" id="UP001221898">
    <property type="component" value="Unassembled WGS sequence"/>
</dbReference>
<keyword evidence="8" id="KW-1185">Reference proteome</keyword>